<dbReference type="AlphaFoldDB" id="A0A1F5G967"/>
<comment type="caution">
    <text evidence="1">The sequence shown here is derived from an EMBL/GenBank/DDBJ whole genome shotgun (WGS) entry which is preliminary data.</text>
</comment>
<name>A0A1F5G967_9BACT</name>
<evidence type="ECO:0000313" key="1">
    <source>
        <dbReference type="EMBL" id="OGD88377.1"/>
    </source>
</evidence>
<gene>
    <name evidence="1" type="ORF">A3D04_02800</name>
</gene>
<dbReference type="EMBL" id="MFBD01000030">
    <property type="protein sequence ID" value="OGD88377.1"/>
    <property type="molecule type" value="Genomic_DNA"/>
</dbReference>
<reference evidence="1 2" key="1">
    <citation type="journal article" date="2016" name="Nat. Commun.">
        <title>Thousands of microbial genomes shed light on interconnected biogeochemical processes in an aquifer system.</title>
        <authorList>
            <person name="Anantharaman K."/>
            <person name="Brown C.T."/>
            <person name="Hug L.A."/>
            <person name="Sharon I."/>
            <person name="Castelle C.J."/>
            <person name="Probst A.J."/>
            <person name="Thomas B.C."/>
            <person name="Singh A."/>
            <person name="Wilkins M.J."/>
            <person name="Karaoz U."/>
            <person name="Brodie E.L."/>
            <person name="Williams K.H."/>
            <person name="Hubbard S.S."/>
            <person name="Banfield J.F."/>
        </authorList>
    </citation>
    <scope>NUCLEOTIDE SEQUENCE [LARGE SCALE GENOMIC DNA]</scope>
</reference>
<organism evidence="1 2">
    <name type="scientific">Candidatus Curtissbacteria bacterium RIFCSPHIGHO2_02_FULL_40_16b</name>
    <dbReference type="NCBI Taxonomy" id="1797714"/>
    <lineage>
        <taxon>Bacteria</taxon>
        <taxon>Candidatus Curtissiibacteriota</taxon>
    </lineage>
</organism>
<evidence type="ECO:0000313" key="2">
    <source>
        <dbReference type="Proteomes" id="UP000177369"/>
    </source>
</evidence>
<evidence type="ECO:0008006" key="3">
    <source>
        <dbReference type="Google" id="ProtNLM"/>
    </source>
</evidence>
<accession>A0A1F5G967</accession>
<protein>
    <recommendedName>
        <fullName evidence="3">DUF5678 domain-containing protein</fullName>
    </recommendedName>
</protein>
<dbReference type="Proteomes" id="UP000177369">
    <property type="component" value="Unassembled WGS sequence"/>
</dbReference>
<sequence>MVENARQRAMESFRQFEKDCDFRNAHLDEWHQEHGHQWVAVFQEELVATAGSKQKLYEELEVKGISKKEAVRAKLGVPRTIPH</sequence>
<dbReference type="STRING" id="1797714.A3D04_02800"/>
<proteinExistence type="predicted"/>